<keyword evidence="9" id="KW-1185">Reference proteome</keyword>
<dbReference type="GO" id="GO:0046872">
    <property type="term" value="F:metal ion binding"/>
    <property type="evidence" value="ECO:0007669"/>
    <property type="project" value="UniProtKB-KW"/>
</dbReference>
<dbReference type="InterPro" id="IPR051486">
    <property type="entry name" value="Hcy_S-methyltransferase"/>
</dbReference>
<dbReference type="PANTHER" id="PTHR46015:SF1">
    <property type="entry name" value="HOMOCYSTEINE S-METHYLTRANSFERASE-LIKE ISOFORM 1"/>
    <property type="match status" value="1"/>
</dbReference>
<evidence type="ECO:0000256" key="5">
    <source>
        <dbReference type="PROSITE-ProRule" id="PRU00333"/>
    </source>
</evidence>
<evidence type="ECO:0000256" key="4">
    <source>
        <dbReference type="ARBA" id="ARBA00022833"/>
    </source>
</evidence>
<keyword evidence="2 5" id="KW-0808">Transferase</keyword>
<protein>
    <submittedName>
        <fullName evidence="8">Predicted protein</fullName>
    </submittedName>
</protein>
<dbReference type="PROSITE" id="PS50970">
    <property type="entry name" value="HCY"/>
    <property type="match status" value="1"/>
</dbReference>
<dbReference type="OrthoDB" id="261426at2759"/>
<dbReference type="InParanoid" id="B0DTQ2"/>
<dbReference type="GO" id="GO:0008898">
    <property type="term" value="F:S-adenosylmethionine-homocysteine S-methyltransferase activity"/>
    <property type="evidence" value="ECO:0007669"/>
    <property type="project" value="TreeGrafter"/>
</dbReference>
<evidence type="ECO:0000256" key="2">
    <source>
        <dbReference type="ARBA" id="ARBA00022679"/>
    </source>
</evidence>
<proteinExistence type="predicted"/>
<comment type="cofactor">
    <cofactor evidence="5">
        <name>Zn(2+)</name>
        <dbReference type="ChEBI" id="CHEBI:29105"/>
    </cofactor>
</comment>
<feature type="domain" description="Hcy-binding" evidence="7">
    <location>
        <begin position="33"/>
        <end position="415"/>
    </location>
</feature>
<dbReference type="KEGG" id="lbc:LACBIDRAFT_310210"/>
<evidence type="ECO:0000313" key="9">
    <source>
        <dbReference type="Proteomes" id="UP000001194"/>
    </source>
</evidence>
<dbReference type="AlphaFoldDB" id="B0DTQ2"/>
<dbReference type="Pfam" id="PF02574">
    <property type="entry name" value="S-methyl_trans"/>
    <property type="match status" value="1"/>
</dbReference>
<evidence type="ECO:0000256" key="1">
    <source>
        <dbReference type="ARBA" id="ARBA00022603"/>
    </source>
</evidence>
<feature type="binding site" evidence="5">
    <location>
        <position position="307"/>
    </location>
    <ligand>
        <name>Zn(2+)</name>
        <dbReference type="ChEBI" id="CHEBI:29105"/>
    </ligand>
</feature>
<dbReference type="GO" id="GO:0009086">
    <property type="term" value="P:methionine biosynthetic process"/>
    <property type="evidence" value="ECO:0007669"/>
    <property type="project" value="TreeGrafter"/>
</dbReference>
<dbReference type="SUPFAM" id="SSF82282">
    <property type="entry name" value="Homocysteine S-methyltransferase"/>
    <property type="match status" value="1"/>
</dbReference>
<gene>
    <name evidence="8" type="ORF">LACBIDRAFT_310210</name>
</gene>
<dbReference type="EMBL" id="DS547134">
    <property type="protein sequence ID" value="EDR02019.1"/>
    <property type="molecule type" value="Genomic_DNA"/>
</dbReference>
<dbReference type="InterPro" id="IPR003726">
    <property type="entry name" value="HCY_dom"/>
</dbReference>
<name>B0DTQ2_LACBS</name>
<keyword evidence="3 5" id="KW-0479">Metal-binding</keyword>
<dbReference type="HOGENOM" id="CLU_004914_3_2_1"/>
<dbReference type="GO" id="GO:0033528">
    <property type="term" value="P:S-methylmethionine cycle"/>
    <property type="evidence" value="ECO:0007669"/>
    <property type="project" value="TreeGrafter"/>
</dbReference>
<evidence type="ECO:0000256" key="3">
    <source>
        <dbReference type="ARBA" id="ARBA00022723"/>
    </source>
</evidence>
<dbReference type="STRING" id="486041.B0DTQ2"/>
<dbReference type="InterPro" id="IPR036589">
    <property type="entry name" value="HCY_dom_sf"/>
</dbReference>
<evidence type="ECO:0000256" key="6">
    <source>
        <dbReference type="SAM" id="MobiDB-lite"/>
    </source>
</evidence>
<dbReference type="PANTHER" id="PTHR46015">
    <property type="entry name" value="ZGC:172121"/>
    <property type="match status" value="1"/>
</dbReference>
<dbReference type="Gene3D" id="3.20.20.330">
    <property type="entry name" value="Homocysteine-binding-like domain"/>
    <property type="match status" value="1"/>
</dbReference>
<evidence type="ECO:0000259" key="7">
    <source>
        <dbReference type="PROSITE" id="PS50970"/>
    </source>
</evidence>
<reference evidence="8 9" key="1">
    <citation type="journal article" date="2008" name="Nature">
        <title>The genome of Laccaria bicolor provides insights into mycorrhizal symbiosis.</title>
        <authorList>
            <person name="Martin F."/>
            <person name="Aerts A."/>
            <person name="Ahren D."/>
            <person name="Brun A."/>
            <person name="Danchin E.G.J."/>
            <person name="Duchaussoy F."/>
            <person name="Gibon J."/>
            <person name="Kohler A."/>
            <person name="Lindquist E."/>
            <person name="Pereda V."/>
            <person name="Salamov A."/>
            <person name="Shapiro H.J."/>
            <person name="Wuyts J."/>
            <person name="Blaudez D."/>
            <person name="Buee M."/>
            <person name="Brokstein P."/>
            <person name="Canbaeck B."/>
            <person name="Cohen D."/>
            <person name="Courty P.E."/>
            <person name="Coutinho P.M."/>
            <person name="Delaruelle C."/>
            <person name="Detter J.C."/>
            <person name="Deveau A."/>
            <person name="DiFazio S."/>
            <person name="Duplessis S."/>
            <person name="Fraissinet-Tachet L."/>
            <person name="Lucic E."/>
            <person name="Frey-Klett P."/>
            <person name="Fourrey C."/>
            <person name="Feussner I."/>
            <person name="Gay G."/>
            <person name="Grimwood J."/>
            <person name="Hoegger P.J."/>
            <person name="Jain P."/>
            <person name="Kilaru S."/>
            <person name="Labbe J."/>
            <person name="Lin Y.C."/>
            <person name="Legue V."/>
            <person name="Le Tacon F."/>
            <person name="Marmeisse R."/>
            <person name="Melayah D."/>
            <person name="Montanini B."/>
            <person name="Muratet M."/>
            <person name="Nehls U."/>
            <person name="Niculita-Hirzel H."/>
            <person name="Oudot-Le Secq M.P."/>
            <person name="Peter M."/>
            <person name="Quesneville H."/>
            <person name="Rajashekar B."/>
            <person name="Reich M."/>
            <person name="Rouhier N."/>
            <person name="Schmutz J."/>
            <person name="Yin T."/>
            <person name="Chalot M."/>
            <person name="Henrissat B."/>
            <person name="Kuees U."/>
            <person name="Lucas S."/>
            <person name="Van de Peer Y."/>
            <person name="Podila G.K."/>
            <person name="Polle A."/>
            <person name="Pukkila P.J."/>
            <person name="Richardson P.M."/>
            <person name="Rouze P."/>
            <person name="Sanders I.R."/>
            <person name="Stajich J.E."/>
            <person name="Tunlid A."/>
            <person name="Tuskan G."/>
            <person name="Grigoriev I.V."/>
        </authorList>
    </citation>
    <scope>NUCLEOTIDE SEQUENCE [LARGE SCALE GENOMIC DNA]</scope>
    <source>
        <strain evidence="9">S238N-H82 / ATCC MYA-4686</strain>
    </source>
</reference>
<feature type="binding site" evidence="5">
    <location>
        <position position="401"/>
    </location>
    <ligand>
        <name>Zn(2+)</name>
        <dbReference type="ChEBI" id="CHEBI:29105"/>
    </ligand>
</feature>
<dbReference type="RefSeq" id="XP_001887410.1">
    <property type="nucleotide sequence ID" value="XM_001887375.1"/>
</dbReference>
<dbReference type="Proteomes" id="UP000001194">
    <property type="component" value="Unassembled WGS sequence"/>
</dbReference>
<feature type="binding site" evidence="5">
    <location>
        <position position="400"/>
    </location>
    <ligand>
        <name>Zn(2+)</name>
        <dbReference type="ChEBI" id="CHEBI:29105"/>
    </ligand>
</feature>
<accession>B0DTQ2</accession>
<dbReference type="GO" id="GO:0032259">
    <property type="term" value="P:methylation"/>
    <property type="evidence" value="ECO:0007669"/>
    <property type="project" value="UniProtKB-KW"/>
</dbReference>
<feature type="region of interest" description="Disordered" evidence="6">
    <location>
        <begin position="1"/>
        <end position="23"/>
    </location>
</feature>
<sequence length="418" mass="45711">MPAHVRRFSGVSNDAESEYSPQAKRRKVSVRNARFDAMIDAMNAVRRIWMQGTTLEDVFHKSIKTPLWSATLTETDPETVIAAHLAFLEAGSLVIMTSTYQRAFETFERAGYGEADAVTLMNKSVELASEAKSRFLAQNPSITATYIKIALALGPFGATLTTAQEFSGYYPPPYGPQEFTPDLDGTNTNAFSAEESEAEAVAVDSLASFHLRRLRVFCNHPSWDLVDVIVFETVPLVREIAAIRRAVGMLPEFAMKSWWVATVWLDGVFLQESVPGGERLLAADVVDALLRDASPANPVPTGIGVNCTQIEYYPEIIQAHRIAFNALLLSQVGDSKFARPRLVVYSNGGVKYDPIAHVWLDSGVAHRGGTGKAQWVKELVSLAKEEGKFGSWAGIVVGGCCKTAPDDIHALAEELKLS</sequence>
<keyword evidence="1 5" id="KW-0489">Methyltransferase</keyword>
<dbReference type="GeneID" id="6082975"/>
<organism evidence="9">
    <name type="scientific">Laccaria bicolor (strain S238N-H82 / ATCC MYA-4686)</name>
    <name type="common">Bicoloured deceiver</name>
    <name type="synonym">Laccaria laccata var. bicolor</name>
    <dbReference type="NCBI Taxonomy" id="486041"/>
    <lineage>
        <taxon>Eukaryota</taxon>
        <taxon>Fungi</taxon>
        <taxon>Dikarya</taxon>
        <taxon>Basidiomycota</taxon>
        <taxon>Agaricomycotina</taxon>
        <taxon>Agaricomycetes</taxon>
        <taxon>Agaricomycetidae</taxon>
        <taxon>Agaricales</taxon>
        <taxon>Agaricineae</taxon>
        <taxon>Hydnangiaceae</taxon>
        <taxon>Laccaria</taxon>
    </lineage>
</organism>
<evidence type="ECO:0000313" key="8">
    <source>
        <dbReference type="EMBL" id="EDR02019.1"/>
    </source>
</evidence>
<keyword evidence="4 5" id="KW-0862">Zinc</keyword>